<keyword evidence="2" id="KW-0813">Transport</keyword>
<evidence type="ECO:0000256" key="7">
    <source>
        <dbReference type="ARBA" id="ARBA00023136"/>
    </source>
</evidence>
<evidence type="ECO:0000256" key="2">
    <source>
        <dbReference type="ARBA" id="ARBA00022448"/>
    </source>
</evidence>
<evidence type="ECO:0000313" key="10">
    <source>
        <dbReference type="EMBL" id="QEA06628.1"/>
    </source>
</evidence>
<dbReference type="PANTHER" id="PTHR35011">
    <property type="entry name" value="2,3-DIKETO-L-GULONATE TRAP TRANSPORTER SMALL PERMEASE PROTEIN YIAM"/>
    <property type="match status" value="1"/>
</dbReference>
<dbReference type="GO" id="GO:0022857">
    <property type="term" value="F:transmembrane transporter activity"/>
    <property type="evidence" value="ECO:0007669"/>
    <property type="project" value="TreeGrafter"/>
</dbReference>
<organism evidence="10">
    <name type="scientific">uncultured organism</name>
    <dbReference type="NCBI Taxonomy" id="155900"/>
    <lineage>
        <taxon>unclassified sequences</taxon>
        <taxon>environmental samples</taxon>
    </lineage>
</organism>
<keyword evidence="6 8" id="KW-1133">Transmembrane helix</keyword>
<dbReference type="InterPro" id="IPR055348">
    <property type="entry name" value="DctQ"/>
</dbReference>
<evidence type="ECO:0000256" key="5">
    <source>
        <dbReference type="ARBA" id="ARBA00022692"/>
    </source>
</evidence>
<name>A0A5B8RFL0_9ZZZZ</name>
<feature type="transmembrane region" description="Helical" evidence="8">
    <location>
        <begin position="127"/>
        <end position="149"/>
    </location>
</feature>
<dbReference type="GO" id="GO:0015740">
    <property type="term" value="P:C4-dicarboxylate transport"/>
    <property type="evidence" value="ECO:0007669"/>
    <property type="project" value="TreeGrafter"/>
</dbReference>
<evidence type="ECO:0000256" key="6">
    <source>
        <dbReference type="ARBA" id="ARBA00022989"/>
    </source>
</evidence>
<evidence type="ECO:0000256" key="4">
    <source>
        <dbReference type="ARBA" id="ARBA00022519"/>
    </source>
</evidence>
<protein>
    <submittedName>
        <fullName evidence="10">C4-dicarboxylate TRAP transporter small permease protein DctQ</fullName>
    </submittedName>
</protein>
<dbReference type="InterPro" id="IPR007387">
    <property type="entry name" value="TRAP_DctQ"/>
</dbReference>
<sequence length="183" mass="20122">MSIIRLLNRLEEDIIALLLVVLTLLVFVETVMRFGFGATIDWAEEGSLTLAGWFVLFGASHGIKEGTHIGVDLFTRALPGRARRAVAVVAVVACLGYAGLFLYGSWVYLDKMWMLGLPMEDLPMPTWAAHSVMLIGFGLITLRLVILLVNIVRGRADGFPFANEADETMEHFEATHADEGGRS</sequence>
<evidence type="ECO:0000256" key="1">
    <source>
        <dbReference type="ARBA" id="ARBA00004429"/>
    </source>
</evidence>
<evidence type="ECO:0000259" key="9">
    <source>
        <dbReference type="Pfam" id="PF04290"/>
    </source>
</evidence>
<gene>
    <name evidence="10" type="primary">dctQ</name>
    <name evidence="10" type="ORF">KBTEX_02968</name>
</gene>
<keyword evidence="5 8" id="KW-0812">Transmembrane</keyword>
<dbReference type="GO" id="GO:0005886">
    <property type="term" value="C:plasma membrane"/>
    <property type="evidence" value="ECO:0007669"/>
    <property type="project" value="UniProtKB-SubCell"/>
</dbReference>
<feature type="transmembrane region" description="Helical" evidence="8">
    <location>
        <begin position="85"/>
        <end position="107"/>
    </location>
</feature>
<proteinExistence type="predicted"/>
<keyword evidence="4" id="KW-0997">Cell inner membrane</keyword>
<dbReference type="Pfam" id="PF04290">
    <property type="entry name" value="DctQ"/>
    <property type="match status" value="1"/>
</dbReference>
<keyword evidence="7 8" id="KW-0472">Membrane</keyword>
<feature type="domain" description="Tripartite ATP-independent periplasmic transporters DctQ component" evidence="9">
    <location>
        <begin position="22"/>
        <end position="153"/>
    </location>
</feature>
<accession>A0A5B8RFL0</accession>
<comment type="subcellular location">
    <subcellularLocation>
        <location evidence="1">Cell inner membrane</location>
        <topology evidence="1">Multi-pass membrane protein</topology>
    </subcellularLocation>
</comment>
<feature type="transmembrane region" description="Helical" evidence="8">
    <location>
        <begin position="14"/>
        <end position="36"/>
    </location>
</feature>
<dbReference type="PANTHER" id="PTHR35011:SF2">
    <property type="entry name" value="2,3-DIKETO-L-GULONATE TRAP TRANSPORTER SMALL PERMEASE PROTEIN YIAM"/>
    <property type="match status" value="1"/>
</dbReference>
<dbReference type="EMBL" id="MN079157">
    <property type="protein sequence ID" value="QEA06628.1"/>
    <property type="molecule type" value="Genomic_DNA"/>
</dbReference>
<reference evidence="10" key="1">
    <citation type="submission" date="2019-06" db="EMBL/GenBank/DDBJ databases">
        <authorList>
            <person name="Murdoch R.W."/>
            <person name="Fathepure B."/>
        </authorList>
    </citation>
    <scope>NUCLEOTIDE SEQUENCE</scope>
</reference>
<evidence type="ECO:0000256" key="8">
    <source>
        <dbReference type="SAM" id="Phobius"/>
    </source>
</evidence>
<dbReference type="AlphaFoldDB" id="A0A5B8RFL0"/>
<evidence type="ECO:0000256" key="3">
    <source>
        <dbReference type="ARBA" id="ARBA00022475"/>
    </source>
</evidence>
<keyword evidence="3" id="KW-1003">Cell membrane</keyword>